<dbReference type="Proteomes" id="UP000291084">
    <property type="component" value="Chromosome 10"/>
</dbReference>
<reference evidence="1 2" key="1">
    <citation type="journal article" date="2015" name="Sci. Rep.">
        <title>The power of single molecule real-time sequencing technology in the de novo assembly of a eukaryotic genome.</title>
        <authorList>
            <person name="Sakai H."/>
            <person name="Naito K."/>
            <person name="Ogiso-Tanaka E."/>
            <person name="Takahashi Y."/>
            <person name="Iseki K."/>
            <person name="Muto C."/>
            <person name="Satou K."/>
            <person name="Teruya K."/>
            <person name="Shiroma A."/>
            <person name="Shimoji M."/>
            <person name="Hirano T."/>
            <person name="Itoh T."/>
            <person name="Kaga A."/>
            <person name="Tomooka N."/>
        </authorList>
    </citation>
    <scope>NUCLEOTIDE SEQUENCE [LARGE SCALE GENOMIC DNA]</scope>
    <source>
        <strain evidence="2">cv. Shumari</strain>
    </source>
</reference>
<protein>
    <submittedName>
        <fullName evidence="1">Uncharacterized protein</fullName>
    </submittedName>
</protein>
<gene>
    <name evidence="1" type="primary">Vigan.10G008200</name>
    <name evidence="1" type="ORF">VIGAN_10008200</name>
</gene>
<feature type="non-terminal residue" evidence="1">
    <location>
        <position position="1"/>
    </location>
</feature>
<keyword evidence="2" id="KW-1185">Reference proteome</keyword>
<sequence length="74" mass="8121">SKRCSSSTNFLISIANVVLPQPPIPYNPIMETSLFFTASSSCSKADCLLSKFMHFSERMSRVSEGSVALRSNDT</sequence>
<organism evidence="1 2">
    <name type="scientific">Vigna angularis var. angularis</name>
    <dbReference type="NCBI Taxonomy" id="157739"/>
    <lineage>
        <taxon>Eukaryota</taxon>
        <taxon>Viridiplantae</taxon>
        <taxon>Streptophyta</taxon>
        <taxon>Embryophyta</taxon>
        <taxon>Tracheophyta</taxon>
        <taxon>Spermatophyta</taxon>
        <taxon>Magnoliopsida</taxon>
        <taxon>eudicotyledons</taxon>
        <taxon>Gunneridae</taxon>
        <taxon>Pentapetalae</taxon>
        <taxon>rosids</taxon>
        <taxon>fabids</taxon>
        <taxon>Fabales</taxon>
        <taxon>Fabaceae</taxon>
        <taxon>Papilionoideae</taxon>
        <taxon>50 kb inversion clade</taxon>
        <taxon>NPAAA clade</taxon>
        <taxon>indigoferoid/millettioid clade</taxon>
        <taxon>Phaseoleae</taxon>
        <taxon>Vigna</taxon>
    </lineage>
</organism>
<evidence type="ECO:0000313" key="1">
    <source>
        <dbReference type="EMBL" id="BAT98748.1"/>
    </source>
</evidence>
<name>A0A0S3T1D2_PHAAN</name>
<evidence type="ECO:0000313" key="2">
    <source>
        <dbReference type="Proteomes" id="UP000291084"/>
    </source>
</evidence>
<accession>A0A0S3T1D2</accession>
<proteinExistence type="predicted"/>
<dbReference type="AlphaFoldDB" id="A0A0S3T1D2"/>
<dbReference type="EMBL" id="AP015043">
    <property type="protein sequence ID" value="BAT98748.1"/>
    <property type="molecule type" value="Genomic_DNA"/>
</dbReference>